<dbReference type="AlphaFoldDB" id="A0A1B4V2W0"/>
<dbReference type="GO" id="GO:0003887">
    <property type="term" value="F:DNA-directed DNA polymerase activity"/>
    <property type="evidence" value="ECO:0007669"/>
    <property type="project" value="UniProtKB-KW"/>
</dbReference>
<evidence type="ECO:0000256" key="12">
    <source>
        <dbReference type="ARBA" id="ARBA00022932"/>
    </source>
</evidence>
<keyword evidence="9 18" id="KW-0378">Hydrolase</keyword>
<dbReference type="RefSeq" id="WP_096460428.1">
    <property type="nucleotide sequence ID" value="NZ_AP014936.1"/>
</dbReference>
<dbReference type="GO" id="GO:0008408">
    <property type="term" value="F:3'-5' exonuclease activity"/>
    <property type="evidence" value="ECO:0007669"/>
    <property type="project" value="TreeGrafter"/>
</dbReference>
<keyword evidence="12 18" id="KW-0239">DNA-directed DNA polymerase</keyword>
<feature type="binding site" evidence="16">
    <location>
        <position position="7"/>
    </location>
    <ligand>
        <name>substrate</name>
    </ligand>
</feature>
<evidence type="ECO:0000256" key="14">
    <source>
        <dbReference type="ARBA" id="ARBA00049244"/>
    </source>
</evidence>
<feature type="binding site" evidence="17">
    <location>
        <position position="174"/>
    </location>
    <ligand>
        <name>a divalent metal cation</name>
        <dbReference type="ChEBI" id="CHEBI:60240"/>
        <label>1</label>
        <note>catalytic</note>
    </ligand>
</feature>
<evidence type="ECO:0000256" key="8">
    <source>
        <dbReference type="ARBA" id="ARBA00022723"/>
    </source>
</evidence>
<evidence type="ECO:0000256" key="1">
    <source>
        <dbReference type="ARBA" id="ARBA00001936"/>
    </source>
</evidence>
<dbReference type="InterPro" id="IPR012337">
    <property type="entry name" value="RNaseH-like_sf"/>
</dbReference>
<keyword evidence="10 18" id="KW-0269">Exonuclease</keyword>
<dbReference type="InterPro" id="IPR013520">
    <property type="entry name" value="Ribonucl_H"/>
</dbReference>
<feature type="binding site" evidence="17">
    <location>
        <position position="7"/>
    </location>
    <ligand>
        <name>a divalent metal cation</name>
        <dbReference type="ChEBI" id="CHEBI:60240"/>
        <label>1</label>
        <note>catalytic</note>
    </ligand>
</feature>
<evidence type="ECO:0000259" key="19">
    <source>
        <dbReference type="SMART" id="SM00479"/>
    </source>
</evidence>
<dbReference type="OrthoDB" id="9804290at2"/>
<dbReference type="GO" id="GO:0045004">
    <property type="term" value="P:DNA replication proofreading"/>
    <property type="evidence" value="ECO:0007669"/>
    <property type="project" value="TreeGrafter"/>
</dbReference>
<keyword evidence="7 18" id="KW-0540">Nuclease</keyword>
<dbReference type="Gene3D" id="3.30.420.10">
    <property type="entry name" value="Ribonuclease H-like superfamily/Ribonuclease H"/>
    <property type="match status" value="1"/>
</dbReference>
<evidence type="ECO:0000256" key="7">
    <source>
        <dbReference type="ARBA" id="ARBA00022722"/>
    </source>
</evidence>
<keyword evidence="13 17" id="KW-0464">Manganese</keyword>
<evidence type="ECO:0000256" key="17">
    <source>
        <dbReference type="PIRSR" id="PIRSR606309-3"/>
    </source>
</evidence>
<comment type="catalytic activity">
    <reaction evidence="14 18">
        <text>DNA(n) + a 2'-deoxyribonucleoside 5'-triphosphate = DNA(n+1) + diphosphate</text>
        <dbReference type="Rhea" id="RHEA:22508"/>
        <dbReference type="Rhea" id="RHEA-COMP:17339"/>
        <dbReference type="Rhea" id="RHEA-COMP:17340"/>
        <dbReference type="ChEBI" id="CHEBI:33019"/>
        <dbReference type="ChEBI" id="CHEBI:61560"/>
        <dbReference type="ChEBI" id="CHEBI:173112"/>
        <dbReference type="EC" id="2.7.7.7"/>
    </reaction>
</comment>
<feature type="binding site" evidence="16">
    <location>
        <position position="57"/>
    </location>
    <ligand>
        <name>substrate</name>
    </ligand>
</feature>
<dbReference type="PANTHER" id="PTHR30231">
    <property type="entry name" value="DNA POLYMERASE III SUBUNIT EPSILON"/>
    <property type="match status" value="1"/>
</dbReference>
<feature type="binding site" evidence="16">
    <location>
        <position position="9"/>
    </location>
    <ligand>
        <name>substrate</name>
    </ligand>
</feature>
<evidence type="ECO:0000256" key="16">
    <source>
        <dbReference type="PIRSR" id="PIRSR606309-2"/>
    </source>
</evidence>
<dbReference type="InterPro" id="IPR006054">
    <property type="entry name" value="DnaQ"/>
</dbReference>
<evidence type="ECO:0000256" key="6">
    <source>
        <dbReference type="ARBA" id="ARBA00022705"/>
    </source>
</evidence>
<keyword evidence="11 17" id="KW-0460">Magnesium</keyword>
<dbReference type="Proteomes" id="UP000218899">
    <property type="component" value="Chromosome"/>
</dbReference>
<comment type="subunit">
    <text evidence="18">DNA polymerase III contains a core (composed of alpha, epsilon and theta chains) that associates with a tau subunit. This core dimerizes to form the POLIII' complex. PolIII' associates with the gamma complex (composed of gamma, delta, delta', psi and chi chains) and with the beta chain to form the complete DNA polymerase III complex.</text>
</comment>
<dbReference type="PANTHER" id="PTHR30231:SF41">
    <property type="entry name" value="DNA POLYMERASE III SUBUNIT EPSILON"/>
    <property type="match status" value="1"/>
</dbReference>
<organism evidence="20 21">
    <name type="scientific">Sulfurifustis variabilis</name>
    <dbReference type="NCBI Taxonomy" id="1675686"/>
    <lineage>
        <taxon>Bacteria</taxon>
        <taxon>Pseudomonadati</taxon>
        <taxon>Pseudomonadota</taxon>
        <taxon>Gammaproteobacteria</taxon>
        <taxon>Acidiferrobacterales</taxon>
        <taxon>Acidiferrobacteraceae</taxon>
        <taxon>Sulfurifustis</taxon>
    </lineage>
</organism>
<accession>A0A1B4V2W0</accession>
<dbReference type="InterPro" id="IPR006309">
    <property type="entry name" value="DnaQ_proteo"/>
</dbReference>
<evidence type="ECO:0000256" key="15">
    <source>
        <dbReference type="PIRSR" id="PIRSR606309-1"/>
    </source>
</evidence>
<dbReference type="NCBIfam" id="TIGR00573">
    <property type="entry name" value="dnaq"/>
    <property type="match status" value="2"/>
</dbReference>
<keyword evidence="21" id="KW-1185">Reference proteome</keyword>
<gene>
    <name evidence="18" type="primary">dnaQ</name>
    <name evidence="20" type="ORF">SVA_1322</name>
</gene>
<evidence type="ECO:0000256" key="10">
    <source>
        <dbReference type="ARBA" id="ARBA00022839"/>
    </source>
</evidence>
<dbReference type="KEGG" id="sva:SVA_1322"/>
<name>A0A1B4V2W0_9GAMM</name>
<keyword evidence="8 17" id="KW-0479">Metal-binding</keyword>
<keyword evidence="5 18" id="KW-0548">Nucleotidyltransferase</keyword>
<evidence type="ECO:0000313" key="20">
    <source>
        <dbReference type="EMBL" id="BAU47890.1"/>
    </source>
</evidence>
<evidence type="ECO:0000256" key="5">
    <source>
        <dbReference type="ARBA" id="ARBA00022695"/>
    </source>
</evidence>
<feature type="binding site" evidence="17">
    <location>
        <position position="9"/>
    </location>
    <ligand>
        <name>a divalent metal cation</name>
        <dbReference type="ChEBI" id="CHEBI:60240"/>
        <label>1</label>
        <note>catalytic</note>
    </ligand>
</feature>
<comment type="function">
    <text evidence="18">DNA polymerase III is a complex, multichain enzyme responsible for most of the replicative synthesis in bacteria. The epsilon subunit contain the editing function and is a proofreading 3'-5' exonuclease.</text>
</comment>
<dbReference type="SUPFAM" id="SSF53098">
    <property type="entry name" value="Ribonuclease H-like"/>
    <property type="match status" value="1"/>
</dbReference>
<keyword evidence="4 18" id="KW-0808">Transferase</keyword>
<feature type="binding site" evidence="16">
    <location>
        <position position="174"/>
    </location>
    <ligand>
        <name>substrate</name>
    </ligand>
</feature>
<dbReference type="GO" id="GO:0046872">
    <property type="term" value="F:metal ion binding"/>
    <property type="evidence" value="ECO:0007669"/>
    <property type="project" value="UniProtKB-KW"/>
</dbReference>
<evidence type="ECO:0000256" key="3">
    <source>
        <dbReference type="ARBA" id="ARBA00020352"/>
    </source>
</evidence>
<feature type="domain" description="Exonuclease" evidence="19">
    <location>
        <begin position="2"/>
        <end position="191"/>
    </location>
</feature>
<evidence type="ECO:0000256" key="9">
    <source>
        <dbReference type="ARBA" id="ARBA00022801"/>
    </source>
</evidence>
<sequence length="255" mass="27663">MRQIMLDTETTGLDPAEGHRIIEIGCVEMVNRRLTGNTYHKYVNPGREIDAAAIEVHGITNEFLADKPRFADIAGDFLDFVRGAELVIHNAPFDVGFLNHEFLRLAEEGALPALDAASAGEGAGITKIEGLCAITDTLALARSLRPGQKNDLDSLCRHYGVDNSQRALHGALLDAEILADVYLAMTGGQTALFEDARDPAAAVAAVQSEIRRIVVARDALAVIRPTAEELAAHEAWLDELDKKSGGRCLWRKLDV</sequence>
<dbReference type="EMBL" id="AP014936">
    <property type="protein sequence ID" value="BAU47890.1"/>
    <property type="molecule type" value="Genomic_DNA"/>
</dbReference>
<evidence type="ECO:0000256" key="18">
    <source>
        <dbReference type="RuleBase" id="RU364087"/>
    </source>
</evidence>
<dbReference type="SMART" id="SM00479">
    <property type="entry name" value="EXOIII"/>
    <property type="match status" value="1"/>
</dbReference>
<dbReference type="EC" id="2.7.7.7" evidence="2 18"/>
<feature type="active site" description="Proton acceptor" evidence="15">
    <location>
        <position position="169"/>
    </location>
</feature>
<evidence type="ECO:0000256" key="2">
    <source>
        <dbReference type="ARBA" id="ARBA00012417"/>
    </source>
</evidence>
<dbReference type="Pfam" id="PF00929">
    <property type="entry name" value="RNase_T"/>
    <property type="match status" value="1"/>
</dbReference>
<evidence type="ECO:0000256" key="11">
    <source>
        <dbReference type="ARBA" id="ARBA00022842"/>
    </source>
</evidence>
<proteinExistence type="predicted"/>
<dbReference type="GO" id="GO:0005829">
    <property type="term" value="C:cytosol"/>
    <property type="evidence" value="ECO:0007669"/>
    <property type="project" value="TreeGrafter"/>
</dbReference>
<keyword evidence="6 18" id="KW-0235">DNA replication</keyword>
<dbReference type="CDD" id="cd06131">
    <property type="entry name" value="DNA_pol_III_epsilon_Ecoli_like"/>
    <property type="match status" value="1"/>
</dbReference>
<comment type="cofactor">
    <cofactor evidence="1 18">
        <name>Mn(2+)</name>
        <dbReference type="ChEBI" id="CHEBI:29035"/>
    </cofactor>
</comment>
<dbReference type="InterPro" id="IPR036397">
    <property type="entry name" value="RNaseH_sf"/>
</dbReference>
<dbReference type="FunFam" id="3.30.420.10:FF:000012">
    <property type="entry name" value="DNA polymerase III subunit epsilon"/>
    <property type="match status" value="1"/>
</dbReference>
<evidence type="ECO:0000313" key="21">
    <source>
        <dbReference type="Proteomes" id="UP000218899"/>
    </source>
</evidence>
<comment type="cofactor">
    <cofactor evidence="17">
        <name>Mg(2+)</name>
        <dbReference type="ChEBI" id="CHEBI:18420"/>
    </cofactor>
    <cofactor evidence="17">
        <name>Mn(2+)</name>
        <dbReference type="ChEBI" id="CHEBI:29035"/>
    </cofactor>
    <text evidence="17">Binds 2 divalent metal cations. Magnesium or manganese.</text>
</comment>
<reference evidence="20 21" key="1">
    <citation type="submission" date="2015-08" db="EMBL/GenBank/DDBJ databases">
        <title>Complete genome sequence of Sulfurifustis variabilis.</title>
        <authorList>
            <person name="Miura A."/>
            <person name="Kojima H."/>
            <person name="Fukui M."/>
        </authorList>
    </citation>
    <scope>NUCLEOTIDE SEQUENCE [LARGE SCALE GENOMIC DNA]</scope>
    <source>
        <strain evidence="21">skN76</strain>
    </source>
</reference>
<protein>
    <recommendedName>
        <fullName evidence="3 18">DNA polymerase III subunit epsilon</fullName>
        <ecNumber evidence="2 18">2.7.7.7</ecNumber>
    </recommendedName>
</protein>
<dbReference type="NCBIfam" id="NF004316">
    <property type="entry name" value="PRK05711.1"/>
    <property type="match status" value="1"/>
</dbReference>
<dbReference type="NCBIfam" id="TIGR01406">
    <property type="entry name" value="dnaQ_proteo"/>
    <property type="match status" value="1"/>
</dbReference>
<evidence type="ECO:0000256" key="13">
    <source>
        <dbReference type="ARBA" id="ARBA00023211"/>
    </source>
</evidence>
<evidence type="ECO:0000256" key="4">
    <source>
        <dbReference type="ARBA" id="ARBA00022679"/>
    </source>
</evidence>
<dbReference type="GO" id="GO:0003677">
    <property type="term" value="F:DNA binding"/>
    <property type="evidence" value="ECO:0007669"/>
    <property type="project" value="InterPro"/>
</dbReference>